<name>A0ABU8Q925_9SPHN</name>
<evidence type="ECO:0000256" key="1">
    <source>
        <dbReference type="SAM" id="MobiDB-lite"/>
    </source>
</evidence>
<comment type="caution">
    <text evidence="3">The sequence shown here is derived from an EMBL/GenBank/DDBJ whole genome shotgun (WGS) entry which is preliminary data.</text>
</comment>
<feature type="compositionally biased region" description="Polar residues" evidence="1">
    <location>
        <begin position="111"/>
        <end position="120"/>
    </location>
</feature>
<feature type="transmembrane region" description="Helical" evidence="2">
    <location>
        <begin position="20"/>
        <end position="40"/>
    </location>
</feature>
<dbReference type="Proteomes" id="UP001380365">
    <property type="component" value="Unassembled WGS sequence"/>
</dbReference>
<evidence type="ECO:0000313" key="3">
    <source>
        <dbReference type="EMBL" id="MEJ5096036.1"/>
    </source>
</evidence>
<feature type="region of interest" description="Disordered" evidence="1">
    <location>
        <begin position="44"/>
        <end position="120"/>
    </location>
</feature>
<dbReference type="RefSeq" id="WP_239555527.1">
    <property type="nucleotide sequence ID" value="NZ_BAAAEL010000002.1"/>
</dbReference>
<dbReference type="EMBL" id="JBBGZA010000001">
    <property type="protein sequence ID" value="MEJ5096036.1"/>
    <property type="molecule type" value="Genomic_DNA"/>
</dbReference>
<protein>
    <recommendedName>
        <fullName evidence="5">SPOR domain-containing protein</fullName>
    </recommendedName>
</protein>
<feature type="compositionally biased region" description="Basic and acidic residues" evidence="1">
    <location>
        <begin position="62"/>
        <end position="79"/>
    </location>
</feature>
<evidence type="ECO:0000313" key="4">
    <source>
        <dbReference type="Proteomes" id="UP001380365"/>
    </source>
</evidence>
<accession>A0ABU8Q925</accession>
<proteinExistence type="predicted"/>
<evidence type="ECO:0000256" key="2">
    <source>
        <dbReference type="SAM" id="Phobius"/>
    </source>
</evidence>
<organism evidence="3 4">
    <name type="scientific">Sphingomonas molluscorum</name>
    <dbReference type="NCBI Taxonomy" id="418184"/>
    <lineage>
        <taxon>Bacteria</taxon>
        <taxon>Pseudomonadati</taxon>
        <taxon>Pseudomonadota</taxon>
        <taxon>Alphaproteobacteria</taxon>
        <taxon>Sphingomonadales</taxon>
        <taxon>Sphingomonadaceae</taxon>
        <taxon>Sphingomonas</taxon>
    </lineage>
</organism>
<keyword evidence="2" id="KW-0812">Transmembrane</keyword>
<keyword evidence="2" id="KW-0472">Membrane</keyword>
<reference evidence="3 4" key="1">
    <citation type="submission" date="2023-12" db="EMBL/GenBank/DDBJ databases">
        <title>Gut-associated functions are favored during microbiome assembly across C. elegans life.</title>
        <authorList>
            <person name="Zimmermann J."/>
        </authorList>
    </citation>
    <scope>NUCLEOTIDE SEQUENCE [LARGE SCALE GENOMIC DNA]</scope>
    <source>
        <strain evidence="3 4">JUb134</strain>
    </source>
</reference>
<gene>
    <name evidence="3" type="ORF">WH159_16015</name>
</gene>
<keyword evidence="2" id="KW-1133">Transmembrane helix</keyword>
<sequence length="120" mass="12359">MAQAPATRRRTAAAPARSRLMTAGIGLLGVALGLGGWLLARQQRDARAGDVGTGEHVPVDLALDKPHPGPKDRAPEAFRPDPTAPVPAGERDALRPATGPAPSLVQDRGSMRSQTGSSNA</sequence>
<evidence type="ECO:0008006" key="5">
    <source>
        <dbReference type="Google" id="ProtNLM"/>
    </source>
</evidence>
<keyword evidence="4" id="KW-1185">Reference proteome</keyword>